<feature type="compositionally biased region" description="Low complexity" evidence="1">
    <location>
        <begin position="1"/>
        <end position="11"/>
    </location>
</feature>
<comment type="caution">
    <text evidence="2">The sequence shown here is derived from an EMBL/GenBank/DDBJ whole genome shotgun (WGS) entry which is preliminary data.</text>
</comment>
<dbReference type="RefSeq" id="WP_189009100.1">
    <property type="nucleotide sequence ID" value="NZ_BMOD01000044.1"/>
</dbReference>
<dbReference type="EMBL" id="BMOD01000044">
    <property type="protein sequence ID" value="GGJ58562.1"/>
    <property type="molecule type" value="Genomic_DNA"/>
</dbReference>
<feature type="compositionally biased region" description="Polar residues" evidence="1">
    <location>
        <begin position="13"/>
        <end position="26"/>
    </location>
</feature>
<protein>
    <submittedName>
        <fullName evidence="2">Uncharacterized protein</fullName>
    </submittedName>
</protein>
<sequence length="52" mass="5806">MFDQPQQQEIQQDSKPLTSPVFQPSYQKPELKPIGSWQVLTGSICEIGDPGC</sequence>
<accession>A0ABQ2DIM1</accession>
<keyword evidence="3" id="KW-1185">Reference proteome</keyword>
<evidence type="ECO:0000256" key="1">
    <source>
        <dbReference type="SAM" id="MobiDB-lite"/>
    </source>
</evidence>
<feature type="region of interest" description="Disordered" evidence="1">
    <location>
        <begin position="1"/>
        <end position="26"/>
    </location>
</feature>
<name>A0ABQ2DIM1_9DEIO</name>
<gene>
    <name evidence="2" type="ORF">GCM10008938_50860</name>
</gene>
<proteinExistence type="predicted"/>
<evidence type="ECO:0000313" key="2">
    <source>
        <dbReference type="EMBL" id="GGJ58562.1"/>
    </source>
</evidence>
<organism evidence="2 3">
    <name type="scientific">Deinococcus roseus</name>
    <dbReference type="NCBI Taxonomy" id="392414"/>
    <lineage>
        <taxon>Bacteria</taxon>
        <taxon>Thermotogati</taxon>
        <taxon>Deinococcota</taxon>
        <taxon>Deinococci</taxon>
        <taxon>Deinococcales</taxon>
        <taxon>Deinococcaceae</taxon>
        <taxon>Deinococcus</taxon>
    </lineage>
</organism>
<reference evidence="3" key="1">
    <citation type="journal article" date="2019" name="Int. J. Syst. Evol. Microbiol.">
        <title>The Global Catalogue of Microorganisms (GCM) 10K type strain sequencing project: providing services to taxonomists for standard genome sequencing and annotation.</title>
        <authorList>
            <consortium name="The Broad Institute Genomics Platform"/>
            <consortium name="The Broad Institute Genome Sequencing Center for Infectious Disease"/>
            <person name="Wu L."/>
            <person name="Ma J."/>
        </authorList>
    </citation>
    <scope>NUCLEOTIDE SEQUENCE [LARGE SCALE GENOMIC DNA]</scope>
    <source>
        <strain evidence="3">JCM 14370</strain>
    </source>
</reference>
<dbReference type="Proteomes" id="UP000632222">
    <property type="component" value="Unassembled WGS sequence"/>
</dbReference>
<evidence type="ECO:0000313" key="3">
    <source>
        <dbReference type="Proteomes" id="UP000632222"/>
    </source>
</evidence>